<feature type="signal peptide" evidence="1">
    <location>
        <begin position="1"/>
        <end position="22"/>
    </location>
</feature>
<accession>I4B6C0</accession>
<name>I4B6C0_TURPD</name>
<keyword evidence="3" id="KW-1185">Reference proteome</keyword>
<organism evidence="2 3">
    <name type="scientific">Turneriella parva (strain ATCC BAA-1111 / DSM 21527 / NCTC 11395 / H)</name>
    <name type="common">Leptospira parva</name>
    <dbReference type="NCBI Taxonomy" id="869212"/>
    <lineage>
        <taxon>Bacteria</taxon>
        <taxon>Pseudomonadati</taxon>
        <taxon>Spirochaetota</taxon>
        <taxon>Spirochaetia</taxon>
        <taxon>Leptospirales</taxon>
        <taxon>Leptospiraceae</taxon>
        <taxon>Turneriella</taxon>
    </lineage>
</organism>
<dbReference type="AlphaFoldDB" id="I4B6C0"/>
<gene>
    <name evidence="2" type="ordered locus">Turpa_2182</name>
</gene>
<dbReference type="Proteomes" id="UP000006048">
    <property type="component" value="Chromosome"/>
</dbReference>
<evidence type="ECO:0000313" key="2">
    <source>
        <dbReference type="EMBL" id="AFM12827.1"/>
    </source>
</evidence>
<proteinExistence type="predicted"/>
<dbReference type="STRING" id="869212.Turpa_2182"/>
<dbReference type="HOGENOM" id="CLU_1585754_0_0_12"/>
<sequence>MFIDARHRRILLLLLVGTSLTANDMAAAQGVRVSSGGGASPKTDERASRRAIAIAEVKQLLIDMTGKTNKLTAELNVAKKSKAVLKALDGWANYLDKWKSQVKALEGRQGFELLKAAEPPEELKRELDVFMASITNMSATLQAKVENFKGDPSFQKRINQVLGKLKDM</sequence>
<feature type="chain" id="PRO_5003686771" evidence="1">
    <location>
        <begin position="23"/>
        <end position="168"/>
    </location>
</feature>
<dbReference type="KEGG" id="tpx:Turpa_2182"/>
<evidence type="ECO:0000313" key="3">
    <source>
        <dbReference type="Proteomes" id="UP000006048"/>
    </source>
</evidence>
<evidence type="ECO:0000256" key="1">
    <source>
        <dbReference type="SAM" id="SignalP"/>
    </source>
</evidence>
<protein>
    <submittedName>
        <fullName evidence="2">Uncharacterized protein</fullName>
    </submittedName>
</protein>
<keyword evidence="1" id="KW-0732">Signal</keyword>
<reference evidence="2 3" key="1">
    <citation type="submission" date="2012-06" db="EMBL/GenBank/DDBJ databases">
        <title>The complete chromosome of genome of Turneriella parva DSM 21527.</title>
        <authorList>
            <consortium name="US DOE Joint Genome Institute (JGI-PGF)"/>
            <person name="Lucas S."/>
            <person name="Han J."/>
            <person name="Lapidus A."/>
            <person name="Bruce D."/>
            <person name="Goodwin L."/>
            <person name="Pitluck S."/>
            <person name="Peters L."/>
            <person name="Kyrpides N."/>
            <person name="Mavromatis K."/>
            <person name="Ivanova N."/>
            <person name="Mikhailova N."/>
            <person name="Chertkov O."/>
            <person name="Detter J.C."/>
            <person name="Tapia R."/>
            <person name="Han C."/>
            <person name="Land M."/>
            <person name="Hauser L."/>
            <person name="Markowitz V."/>
            <person name="Cheng J.-F."/>
            <person name="Hugenholtz P."/>
            <person name="Woyke T."/>
            <person name="Wu D."/>
            <person name="Gronow S."/>
            <person name="Wellnitz S."/>
            <person name="Brambilla E."/>
            <person name="Klenk H.-P."/>
            <person name="Eisen J.A."/>
        </authorList>
    </citation>
    <scope>NUCLEOTIDE SEQUENCE [LARGE SCALE GENOMIC DNA]</scope>
    <source>
        <strain evidence="3">ATCC BAA-1111 / DSM 21527 / NCTC 11395 / H</strain>
    </source>
</reference>
<dbReference type="EMBL" id="CP002959">
    <property type="protein sequence ID" value="AFM12827.1"/>
    <property type="molecule type" value="Genomic_DNA"/>
</dbReference>